<evidence type="ECO:0000256" key="2">
    <source>
        <dbReference type="SAM" id="SignalP"/>
    </source>
</evidence>
<keyword evidence="4" id="KW-1185">Reference proteome</keyword>
<evidence type="ECO:0000313" key="4">
    <source>
        <dbReference type="Proteomes" id="UP000828390"/>
    </source>
</evidence>
<dbReference type="Proteomes" id="UP000828390">
    <property type="component" value="Unassembled WGS sequence"/>
</dbReference>
<evidence type="ECO:0000256" key="1">
    <source>
        <dbReference type="SAM" id="Phobius"/>
    </source>
</evidence>
<feature type="signal peptide" evidence="2">
    <location>
        <begin position="1"/>
        <end position="23"/>
    </location>
</feature>
<keyword evidence="1" id="KW-0472">Membrane</keyword>
<evidence type="ECO:0000313" key="3">
    <source>
        <dbReference type="EMBL" id="KAH3781790.1"/>
    </source>
</evidence>
<accession>A0A9D4IPE2</accession>
<name>A0A9D4IPE2_DREPO</name>
<dbReference type="AlphaFoldDB" id="A0A9D4IPE2"/>
<keyword evidence="1" id="KW-0812">Transmembrane</keyword>
<gene>
    <name evidence="3" type="ORF">DPMN_159696</name>
</gene>
<keyword evidence="1" id="KW-1133">Transmembrane helix</keyword>
<keyword evidence="2" id="KW-0732">Signal</keyword>
<reference evidence="3" key="1">
    <citation type="journal article" date="2019" name="bioRxiv">
        <title>The Genome of the Zebra Mussel, Dreissena polymorpha: A Resource for Invasive Species Research.</title>
        <authorList>
            <person name="McCartney M.A."/>
            <person name="Auch B."/>
            <person name="Kono T."/>
            <person name="Mallez S."/>
            <person name="Zhang Y."/>
            <person name="Obille A."/>
            <person name="Becker A."/>
            <person name="Abrahante J.E."/>
            <person name="Garbe J."/>
            <person name="Badalamenti J.P."/>
            <person name="Herman A."/>
            <person name="Mangelson H."/>
            <person name="Liachko I."/>
            <person name="Sullivan S."/>
            <person name="Sone E.D."/>
            <person name="Koren S."/>
            <person name="Silverstein K.A.T."/>
            <person name="Beckman K.B."/>
            <person name="Gohl D.M."/>
        </authorList>
    </citation>
    <scope>NUCLEOTIDE SEQUENCE</scope>
    <source>
        <strain evidence="3">Duluth1</strain>
        <tissue evidence="3">Whole animal</tissue>
    </source>
</reference>
<comment type="caution">
    <text evidence="3">The sequence shown here is derived from an EMBL/GenBank/DDBJ whole genome shotgun (WGS) entry which is preliminary data.</text>
</comment>
<feature type="transmembrane region" description="Helical" evidence="1">
    <location>
        <begin position="177"/>
        <end position="196"/>
    </location>
</feature>
<reference evidence="3" key="2">
    <citation type="submission" date="2020-11" db="EMBL/GenBank/DDBJ databases">
        <authorList>
            <person name="McCartney M.A."/>
            <person name="Auch B."/>
            <person name="Kono T."/>
            <person name="Mallez S."/>
            <person name="Becker A."/>
            <person name="Gohl D.M."/>
            <person name="Silverstein K.A.T."/>
            <person name="Koren S."/>
            <person name="Bechman K.B."/>
            <person name="Herman A."/>
            <person name="Abrahante J.E."/>
            <person name="Garbe J."/>
        </authorList>
    </citation>
    <scope>NUCLEOTIDE SEQUENCE</scope>
    <source>
        <strain evidence="3">Duluth1</strain>
        <tissue evidence="3">Whole animal</tissue>
    </source>
</reference>
<dbReference type="EMBL" id="JAIWYP010000008">
    <property type="protein sequence ID" value="KAH3781790.1"/>
    <property type="molecule type" value="Genomic_DNA"/>
</dbReference>
<protein>
    <submittedName>
        <fullName evidence="3">Uncharacterized protein</fullName>
    </submittedName>
</protein>
<proteinExistence type="predicted"/>
<feature type="chain" id="PRO_5039307909" evidence="2">
    <location>
        <begin position="24"/>
        <end position="197"/>
    </location>
</feature>
<organism evidence="3 4">
    <name type="scientific">Dreissena polymorpha</name>
    <name type="common">Zebra mussel</name>
    <name type="synonym">Mytilus polymorpha</name>
    <dbReference type="NCBI Taxonomy" id="45954"/>
    <lineage>
        <taxon>Eukaryota</taxon>
        <taxon>Metazoa</taxon>
        <taxon>Spiralia</taxon>
        <taxon>Lophotrochozoa</taxon>
        <taxon>Mollusca</taxon>
        <taxon>Bivalvia</taxon>
        <taxon>Autobranchia</taxon>
        <taxon>Heteroconchia</taxon>
        <taxon>Euheterodonta</taxon>
        <taxon>Imparidentia</taxon>
        <taxon>Neoheterodontei</taxon>
        <taxon>Myida</taxon>
        <taxon>Dreissenoidea</taxon>
        <taxon>Dreissenidae</taxon>
        <taxon>Dreissena</taxon>
    </lineage>
</organism>
<sequence>MYQLKVVFAVACMLNASVKTVNAAGAALGSPCTTTTDCDDAVTSITCDTTIASPKCALGPTADCTADQQSCVNGATCVSNECTCGTDYTDGTNGICKAKLGIPCIDTAGCDVGTVVFVICDTSLSAPVCAIAAGGTCSGATTNCISPATCTGSSNTICECPSTYETLADGSCYICSGAMTAGVSVAIALMTLLVALM</sequence>